<keyword evidence="2" id="KW-0547">Nucleotide-binding</keyword>
<dbReference type="Gene3D" id="3.40.50.2300">
    <property type="match status" value="1"/>
</dbReference>
<dbReference type="Pfam" id="PF00072">
    <property type="entry name" value="Response_reg"/>
    <property type="match status" value="1"/>
</dbReference>
<dbReference type="SUPFAM" id="SSF46689">
    <property type="entry name" value="Homeodomain-like"/>
    <property type="match status" value="1"/>
</dbReference>
<reference evidence="11 12" key="1">
    <citation type="journal article" date="2014" name="Genome Announc.">
        <title>Complete Genome Sequence of the Model Rhizosphere Strain Azospirillum brasilense Az39, Successfully Applied in Agriculture.</title>
        <authorList>
            <person name="Rivera D."/>
            <person name="Revale S."/>
            <person name="Molina R."/>
            <person name="Gualpa J."/>
            <person name="Puente M."/>
            <person name="Maroniche G."/>
            <person name="Paris G."/>
            <person name="Baker D."/>
            <person name="Clavijo B."/>
            <person name="McLay K."/>
            <person name="Spaepen S."/>
            <person name="Perticari A."/>
            <person name="Vazquez M."/>
            <person name="Wisniewski-Dye F."/>
            <person name="Watkins C."/>
            <person name="Martinez-Abarca F."/>
            <person name="Vanderleyden J."/>
            <person name="Cassan F."/>
        </authorList>
    </citation>
    <scope>NUCLEOTIDE SEQUENCE [LARGE SCALE GENOMIC DNA]</scope>
    <source>
        <strain evidence="11 12">Az39</strain>
        <plasmid evidence="11">AbAZ39_p4</plasmid>
    </source>
</reference>
<sequence>MPERHRMTVLLIDDDHEVLDASRQTLELEGFAVEATTRPEDALDRLGPSWRGVVVTDVRMPGLDGFALLERVRAADPEVPVVLVTGHGDIAMAMRAVRGGAYDFIEKPAEPSHLVEVVRRALEHRRLVLENRSLRAQLAGGGSLEARIIGRSAAIERLRTAVAGLADAEVDVLLFGETGTGKELIARSLHDAGRRRAGNFVALNCGALPDTIIESELFGHEPGAFTGAQGRRIGKLEHADSGTLFLDEIESMPMHLQVKLLRVLQERVIERVGGNRPIPLDLRVVAATKVDLLRQAGEGKFREDLYYRLNVVTVPLPPLRERREDVPLLLRHFLDAAAARARRPAPPVDAAALARLAAHGWPGNVRELRNVAERMALGFGDGLAGGPVTGAGGGIEPLAEQMDRIEKQLVEDALARCGGRVGETADKLGITRKTLYLKMRHHGLHRGDFTEE</sequence>
<dbReference type="Gene3D" id="1.10.10.60">
    <property type="entry name" value="Homeodomain-like"/>
    <property type="match status" value="1"/>
</dbReference>
<dbReference type="PROSITE" id="PS50045">
    <property type="entry name" value="SIGMA54_INTERACT_4"/>
    <property type="match status" value="1"/>
</dbReference>
<dbReference type="InterPro" id="IPR027417">
    <property type="entry name" value="P-loop_NTPase"/>
</dbReference>
<dbReference type="InterPro" id="IPR058031">
    <property type="entry name" value="AAA_lid_NorR"/>
</dbReference>
<dbReference type="Gene3D" id="1.10.8.60">
    <property type="match status" value="1"/>
</dbReference>
<evidence type="ECO:0000256" key="4">
    <source>
        <dbReference type="ARBA" id="ARBA00023012"/>
    </source>
</evidence>
<dbReference type="FunFam" id="3.40.50.2300:FF:000018">
    <property type="entry name" value="DNA-binding transcriptional regulator NtrC"/>
    <property type="match status" value="1"/>
</dbReference>
<keyword evidence="6" id="KW-0010">Activator</keyword>
<dbReference type="SMART" id="SM00448">
    <property type="entry name" value="REC"/>
    <property type="match status" value="1"/>
</dbReference>
<protein>
    <submittedName>
        <fullName evidence="11">Fis family transcriptional regulator</fullName>
    </submittedName>
</protein>
<keyword evidence="7" id="KW-0804">Transcription</keyword>
<keyword evidence="3" id="KW-0067">ATP-binding</keyword>
<evidence type="ECO:0000256" key="7">
    <source>
        <dbReference type="ARBA" id="ARBA00023163"/>
    </source>
</evidence>
<dbReference type="InterPro" id="IPR011006">
    <property type="entry name" value="CheY-like_superfamily"/>
</dbReference>
<dbReference type="InterPro" id="IPR002078">
    <property type="entry name" value="Sigma_54_int"/>
</dbReference>
<dbReference type="Pfam" id="PF00158">
    <property type="entry name" value="Sigma54_activat"/>
    <property type="match status" value="1"/>
</dbReference>
<evidence type="ECO:0000256" key="6">
    <source>
        <dbReference type="ARBA" id="ARBA00023159"/>
    </source>
</evidence>
<dbReference type="CDD" id="cd00009">
    <property type="entry name" value="AAA"/>
    <property type="match status" value="1"/>
</dbReference>
<dbReference type="GO" id="GO:0043565">
    <property type="term" value="F:sequence-specific DNA binding"/>
    <property type="evidence" value="ECO:0007669"/>
    <property type="project" value="InterPro"/>
</dbReference>
<dbReference type="PANTHER" id="PTHR32071">
    <property type="entry name" value="TRANSCRIPTIONAL REGULATORY PROTEIN"/>
    <property type="match status" value="1"/>
</dbReference>
<evidence type="ECO:0000259" key="9">
    <source>
        <dbReference type="PROSITE" id="PS50045"/>
    </source>
</evidence>
<evidence type="ECO:0000256" key="8">
    <source>
        <dbReference type="PROSITE-ProRule" id="PRU00169"/>
    </source>
</evidence>
<evidence type="ECO:0000256" key="3">
    <source>
        <dbReference type="ARBA" id="ARBA00022840"/>
    </source>
</evidence>
<dbReference type="Gene3D" id="3.40.50.300">
    <property type="entry name" value="P-loop containing nucleotide triphosphate hydrolases"/>
    <property type="match status" value="1"/>
</dbReference>
<dbReference type="PANTHER" id="PTHR32071:SF57">
    <property type="entry name" value="C4-DICARBOXYLATE TRANSPORT TRANSCRIPTIONAL REGULATORY PROTEIN DCTD"/>
    <property type="match status" value="1"/>
</dbReference>
<feature type="domain" description="Sigma-54 factor interaction" evidence="9">
    <location>
        <begin position="148"/>
        <end position="377"/>
    </location>
</feature>
<dbReference type="GO" id="GO:0000160">
    <property type="term" value="P:phosphorelay signal transduction system"/>
    <property type="evidence" value="ECO:0007669"/>
    <property type="project" value="UniProtKB-KW"/>
</dbReference>
<dbReference type="Pfam" id="PF02954">
    <property type="entry name" value="HTH_8"/>
    <property type="match status" value="1"/>
</dbReference>
<dbReference type="InterPro" id="IPR003593">
    <property type="entry name" value="AAA+_ATPase"/>
</dbReference>
<evidence type="ECO:0000313" key="12">
    <source>
        <dbReference type="Proteomes" id="UP000027186"/>
    </source>
</evidence>
<dbReference type="FunFam" id="3.40.50.300:FF:000006">
    <property type="entry name" value="DNA-binding transcriptional regulator NtrC"/>
    <property type="match status" value="1"/>
</dbReference>
<dbReference type="GO" id="GO:0006355">
    <property type="term" value="P:regulation of DNA-templated transcription"/>
    <property type="evidence" value="ECO:0007669"/>
    <property type="project" value="InterPro"/>
</dbReference>
<keyword evidence="1 8" id="KW-0597">Phosphoprotein</keyword>
<dbReference type="PRINTS" id="PR01590">
    <property type="entry name" value="HTHFIS"/>
</dbReference>
<dbReference type="Proteomes" id="UP000027186">
    <property type="component" value="Plasmid AbAZ39_p4"/>
</dbReference>
<feature type="modified residue" description="4-aspartylphosphate" evidence="8">
    <location>
        <position position="57"/>
    </location>
</feature>
<dbReference type="PROSITE" id="PS00688">
    <property type="entry name" value="SIGMA54_INTERACT_3"/>
    <property type="match status" value="1"/>
</dbReference>
<dbReference type="InterPro" id="IPR025944">
    <property type="entry name" value="Sigma_54_int_dom_CS"/>
</dbReference>
<dbReference type="PROSITE" id="PS50110">
    <property type="entry name" value="RESPONSE_REGULATORY"/>
    <property type="match status" value="1"/>
</dbReference>
<proteinExistence type="predicted"/>
<name>A0A060E019_9PROT</name>
<evidence type="ECO:0000259" key="10">
    <source>
        <dbReference type="PROSITE" id="PS50110"/>
    </source>
</evidence>
<dbReference type="KEGG" id="abq:ABAZ39_32695"/>
<organism evidence="11 12">
    <name type="scientific">Azospirillum argentinense</name>
    <dbReference type="NCBI Taxonomy" id="2970906"/>
    <lineage>
        <taxon>Bacteria</taxon>
        <taxon>Pseudomonadati</taxon>
        <taxon>Pseudomonadota</taxon>
        <taxon>Alphaproteobacteria</taxon>
        <taxon>Rhodospirillales</taxon>
        <taxon>Azospirillaceae</taxon>
        <taxon>Azospirillum</taxon>
    </lineage>
</organism>
<keyword evidence="11" id="KW-0614">Plasmid</keyword>
<keyword evidence="5" id="KW-0805">Transcription regulation</keyword>
<keyword evidence="4" id="KW-0902">Two-component regulatory system</keyword>
<gene>
    <name evidence="11" type="ORF">ABAZ39_32695</name>
</gene>
<feature type="domain" description="Response regulatory" evidence="10">
    <location>
        <begin position="8"/>
        <end position="122"/>
    </location>
</feature>
<dbReference type="InterPro" id="IPR002197">
    <property type="entry name" value="HTH_Fis"/>
</dbReference>
<dbReference type="GO" id="GO:0005524">
    <property type="term" value="F:ATP binding"/>
    <property type="evidence" value="ECO:0007669"/>
    <property type="project" value="UniProtKB-KW"/>
</dbReference>
<accession>A0A060E019</accession>
<dbReference type="EMBL" id="CP007797">
    <property type="protein sequence ID" value="AIB16598.1"/>
    <property type="molecule type" value="Genomic_DNA"/>
</dbReference>
<dbReference type="AlphaFoldDB" id="A0A060E019"/>
<dbReference type="PROSITE" id="PS00675">
    <property type="entry name" value="SIGMA54_INTERACT_1"/>
    <property type="match status" value="1"/>
</dbReference>
<dbReference type="InterPro" id="IPR001789">
    <property type="entry name" value="Sig_transdc_resp-reg_receiver"/>
</dbReference>
<dbReference type="InterPro" id="IPR025662">
    <property type="entry name" value="Sigma_54_int_dom_ATP-bd_1"/>
</dbReference>
<evidence type="ECO:0000256" key="5">
    <source>
        <dbReference type="ARBA" id="ARBA00023015"/>
    </source>
</evidence>
<dbReference type="CDD" id="cd17549">
    <property type="entry name" value="REC_DctD-like"/>
    <property type="match status" value="1"/>
</dbReference>
<dbReference type="SUPFAM" id="SSF52540">
    <property type="entry name" value="P-loop containing nucleoside triphosphate hydrolases"/>
    <property type="match status" value="1"/>
</dbReference>
<evidence type="ECO:0000313" key="11">
    <source>
        <dbReference type="EMBL" id="AIB16598.1"/>
    </source>
</evidence>
<dbReference type="SMART" id="SM00382">
    <property type="entry name" value="AAA"/>
    <property type="match status" value="1"/>
</dbReference>
<dbReference type="InterPro" id="IPR009057">
    <property type="entry name" value="Homeodomain-like_sf"/>
</dbReference>
<geneLocation type="plasmid" evidence="11 12">
    <name>AbAZ39_p4</name>
</geneLocation>
<dbReference type="SUPFAM" id="SSF52172">
    <property type="entry name" value="CheY-like"/>
    <property type="match status" value="1"/>
</dbReference>
<dbReference type="Pfam" id="PF25601">
    <property type="entry name" value="AAA_lid_14"/>
    <property type="match status" value="1"/>
</dbReference>
<evidence type="ECO:0000256" key="1">
    <source>
        <dbReference type="ARBA" id="ARBA00022553"/>
    </source>
</evidence>
<evidence type="ECO:0000256" key="2">
    <source>
        <dbReference type="ARBA" id="ARBA00022741"/>
    </source>
</evidence>